<dbReference type="InterPro" id="IPR004588">
    <property type="entry name" value="IspG_bac-typ"/>
</dbReference>
<keyword evidence="7" id="KW-0414">Isoprene biosynthesis</keyword>
<dbReference type="GO" id="GO:0046429">
    <property type="term" value="F:4-hydroxy-3-methylbut-2-en-1-yl diphosphate synthase activity (ferredoxin)"/>
    <property type="evidence" value="ECO:0007669"/>
    <property type="project" value="UniProtKB-EC"/>
</dbReference>
<evidence type="ECO:0000256" key="8">
    <source>
        <dbReference type="ARBA" id="ARBA00051119"/>
    </source>
</evidence>
<dbReference type="GO" id="GO:0016114">
    <property type="term" value="P:terpenoid biosynthetic process"/>
    <property type="evidence" value="ECO:0007669"/>
    <property type="project" value="InterPro"/>
</dbReference>
<dbReference type="PANTHER" id="PTHR30454">
    <property type="entry name" value="4-HYDROXY-3-METHYLBUT-2-EN-1-YL DIPHOSPHATE SYNTHASE"/>
    <property type="match status" value="1"/>
</dbReference>
<sequence length="408" mass="45404">VLSVFYPRSVEPETKTQKPKLLPIRRQTNTVSIGSIKIGGSEPIRIQSMLTSDSTNVDACIEEIARLDAVDCEIIRLTVPNQKSVDSLPAIRAEMLKRGIERPLVADVHFNPQLAVNVCEFVEKVRINPGNYADRKKFEIREYTDAQYQEELQRVEEKLLPLVENLKKYSCALRIGTNHGSLSDRVMNRFGDTPEGMVESALEFLRILRRHDFEETILSMKSSNPLVMIKAYRLLVRGMDAENMHYPLHLGVTEAGNELDGRIKSAVGIGTLLCDGLGDTIRVSLTEPAENEIPVARSILQSTRSRIYNADFISCPSCGRTFFDLESTTEQIKACTSHLKGVKIAVMGCVVNGPGEMADADFGYVGAGPDKINLYHGQSCVEHNIPAEHAVQRLICLIKEHGKWVDPA</sequence>
<dbReference type="FunFam" id="3.20.20.20:FF:000005">
    <property type="entry name" value="4-hydroxy-3-methylbut-2-en-1-yl diphosphate synthase (flavodoxin)"/>
    <property type="match status" value="1"/>
</dbReference>
<dbReference type="NCBIfam" id="TIGR00612">
    <property type="entry name" value="ispG_gcpE"/>
    <property type="match status" value="1"/>
</dbReference>
<dbReference type="Gene3D" id="3.20.20.20">
    <property type="entry name" value="Dihydropteroate synthase-like"/>
    <property type="match status" value="1"/>
</dbReference>
<keyword evidence="4" id="KW-0560">Oxidoreductase</keyword>
<dbReference type="Pfam" id="PF26540">
    <property type="entry name" value="GcpE_C"/>
    <property type="match status" value="1"/>
</dbReference>
<keyword evidence="6" id="KW-0411">Iron-sulfur</keyword>
<organism evidence="12">
    <name type="scientific">marine metagenome</name>
    <dbReference type="NCBI Taxonomy" id="408172"/>
    <lineage>
        <taxon>unclassified sequences</taxon>
        <taxon>metagenomes</taxon>
        <taxon>ecological metagenomes</taxon>
    </lineage>
</organism>
<dbReference type="GO" id="GO:0051539">
    <property type="term" value="F:4 iron, 4 sulfur cluster binding"/>
    <property type="evidence" value="ECO:0007669"/>
    <property type="project" value="UniProtKB-KW"/>
</dbReference>
<evidence type="ECO:0000256" key="1">
    <source>
        <dbReference type="ARBA" id="ARBA00001966"/>
    </source>
</evidence>
<evidence type="ECO:0000256" key="7">
    <source>
        <dbReference type="ARBA" id="ARBA00023229"/>
    </source>
</evidence>
<comment type="catalytic activity">
    <reaction evidence="8">
        <text>(2E)-4-hydroxy-3-methylbut-2-enyl diphosphate + 2 oxidized [2Fe-2S]-[ferredoxin] + H2O = 2-C-methyl-D-erythritol 2,4-cyclic diphosphate + 2 reduced [2Fe-2S]-[ferredoxin] + H(+)</text>
        <dbReference type="Rhea" id="RHEA:26119"/>
        <dbReference type="Rhea" id="RHEA-COMP:10000"/>
        <dbReference type="Rhea" id="RHEA-COMP:10001"/>
        <dbReference type="ChEBI" id="CHEBI:15377"/>
        <dbReference type="ChEBI" id="CHEBI:15378"/>
        <dbReference type="ChEBI" id="CHEBI:33737"/>
        <dbReference type="ChEBI" id="CHEBI:33738"/>
        <dbReference type="ChEBI" id="CHEBI:58483"/>
        <dbReference type="ChEBI" id="CHEBI:128753"/>
        <dbReference type="EC" id="1.17.7.1"/>
    </reaction>
</comment>
<keyword evidence="2" id="KW-0004">4Fe-4S</keyword>
<evidence type="ECO:0000256" key="5">
    <source>
        <dbReference type="ARBA" id="ARBA00023004"/>
    </source>
</evidence>
<feature type="domain" description="IspG C-terminal" evidence="11">
    <location>
        <begin position="312"/>
        <end position="399"/>
    </location>
</feature>
<evidence type="ECO:0000256" key="4">
    <source>
        <dbReference type="ARBA" id="ARBA00023002"/>
    </source>
</evidence>
<reference evidence="12" key="1">
    <citation type="submission" date="2018-05" db="EMBL/GenBank/DDBJ databases">
        <authorList>
            <person name="Lanie J.A."/>
            <person name="Ng W.-L."/>
            <person name="Kazmierczak K.M."/>
            <person name="Andrzejewski T.M."/>
            <person name="Davidsen T.M."/>
            <person name="Wayne K.J."/>
            <person name="Tettelin H."/>
            <person name="Glass J.I."/>
            <person name="Rusch D."/>
            <person name="Podicherti R."/>
            <person name="Tsui H.-C.T."/>
            <person name="Winkler M.E."/>
        </authorList>
    </citation>
    <scope>NUCLEOTIDE SEQUENCE</scope>
</reference>
<dbReference type="HAMAP" id="MF_00159">
    <property type="entry name" value="IspG"/>
    <property type="match status" value="1"/>
</dbReference>
<evidence type="ECO:0000256" key="3">
    <source>
        <dbReference type="ARBA" id="ARBA00022723"/>
    </source>
</evidence>
<dbReference type="InterPro" id="IPR058578">
    <property type="entry name" value="IspG_TIM"/>
</dbReference>
<protein>
    <recommendedName>
        <fullName evidence="9">(E)-4-hydroxy-3-methylbut-2-enyl-diphosphate synthase (ferredoxin)</fullName>
        <ecNumber evidence="9">1.17.7.1</ecNumber>
    </recommendedName>
</protein>
<dbReference type="InterPro" id="IPR016425">
    <property type="entry name" value="IspG_bac"/>
</dbReference>
<dbReference type="PANTHER" id="PTHR30454:SF0">
    <property type="entry name" value="4-HYDROXY-3-METHYLBUT-2-EN-1-YL DIPHOSPHATE SYNTHASE (FERREDOXIN), CHLOROPLASTIC"/>
    <property type="match status" value="1"/>
</dbReference>
<dbReference type="InterPro" id="IPR011005">
    <property type="entry name" value="Dihydropteroate_synth-like_sf"/>
</dbReference>
<dbReference type="PIRSF" id="PIRSF004640">
    <property type="entry name" value="IspG"/>
    <property type="match status" value="1"/>
</dbReference>
<feature type="non-terminal residue" evidence="12">
    <location>
        <position position="1"/>
    </location>
</feature>
<proteinExistence type="inferred from homology"/>
<dbReference type="AlphaFoldDB" id="A0A381R5C4"/>
<dbReference type="InterPro" id="IPR045854">
    <property type="entry name" value="NO2/SO3_Rdtase_4Fe4S_sf"/>
</dbReference>
<dbReference type="GO" id="GO:0005506">
    <property type="term" value="F:iron ion binding"/>
    <property type="evidence" value="ECO:0007669"/>
    <property type="project" value="InterPro"/>
</dbReference>
<feature type="domain" description="IspG TIM-barrel" evidence="10">
    <location>
        <begin position="28"/>
        <end position="296"/>
    </location>
</feature>
<dbReference type="EMBL" id="UINC01001663">
    <property type="protein sequence ID" value="SUZ86068.1"/>
    <property type="molecule type" value="Genomic_DNA"/>
</dbReference>
<keyword evidence="3" id="KW-0479">Metal-binding</keyword>
<dbReference type="GO" id="GO:0019288">
    <property type="term" value="P:isopentenyl diphosphate biosynthetic process, methylerythritol 4-phosphate pathway"/>
    <property type="evidence" value="ECO:0007669"/>
    <property type="project" value="TreeGrafter"/>
</dbReference>
<comment type="cofactor">
    <cofactor evidence="1">
        <name>[4Fe-4S] cluster</name>
        <dbReference type="ChEBI" id="CHEBI:49883"/>
    </cofactor>
</comment>
<evidence type="ECO:0000256" key="9">
    <source>
        <dbReference type="ARBA" id="ARBA00067018"/>
    </source>
</evidence>
<evidence type="ECO:0000256" key="2">
    <source>
        <dbReference type="ARBA" id="ARBA00022485"/>
    </source>
</evidence>
<accession>A0A381R5C4</accession>
<dbReference type="EC" id="1.17.7.1" evidence="9"/>
<name>A0A381R5C4_9ZZZZ</name>
<dbReference type="Gene3D" id="3.30.413.10">
    <property type="entry name" value="Sulfite Reductase Hemoprotein, domain 1"/>
    <property type="match status" value="1"/>
</dbReference>
<dbReference type="FunFam" id="3.30.413.10:FF:000006">
    <property type="entry name" value="4-hydroxy-3-methylbut-2-en-1-yl diphosphate synthase (flavodoxin)"/>
    <property type="match status" value="1"/>
</dbReference>
<dbReference type="NCBIfam" id="NF001540">
    <property type="entry name" value="PRK00366.1"/>
    <property type="match status" value="1"/>
</dbReference>
<dbReference type="SUPFAM" id="SSF56014">
    <property type="entry name" value="Nitrite and sulphite reductase 4Fe-4S domain-like"/>
    <property type="match status" value="1"/>
</dbReference>
<gene>
    <name evidence="12" type="ORF">METZ01_LOCUS38922</name>
</gene>
<evidence type="ECO:0000313" key="12">
    <source>
        <dbReference type="EMBL" id="SUZ86068.1"/>
    </source>
</evidence>
<evidence type="ECO:0000259" key="11">
    <source>
        <dbReference type="Pfam" id="PF26540"/>
    </source>
</evidence>
<evidence type="ECO:0000256" key="6">
    <source>
        <dbReference type="ARBA" id="ARBA00023014"/>
    </source>
</evidence>
<dbReference type="Pfam" id="PF04551">
    <property type="entry name" value="GcpE"/>
    <property type="match status" value="1"/>
</dbReference>
<keyword evidence="5" id="KW-0408">Iron</keyword>
<dbReference type="InterPro" id="IPR058579">
    <property type="entry name" value="IspG_C"/>
</dbReference>
<evidence type="ECO:0000259" key="10">
    <source>
        <dbReference type="Pfam" id="PF04551"/>
    </source>
</evidence>